<keyword evidence="2" id="KW-1185">Reference proteome</keyword>
<dbReference type="AlphaFoldDB" id="A0A9N9K2G2"/>
<proteinExistence type="predicted"/>
<protein>
    <submittedName>
        <fullName evidence="1">16105_t:CDS:1</fullName>
    </submittedName>
</protein>
<feature type="non-terminal residue" evidence="1">
    <location>
        <position position="243"/>
    </location>
</feature>
<organism evidence="1 2">
    <name type="scientific">Cetraspora pellucida</name>
    <dbReference type="NCBI Taxonomy" id="1433469"/>
    <lineage>
        <taxon>Eukaryota</taxon>
        <taxon>Fungi</taxon>
        <taxon>Fungi incertae sedis</taxon>
        <taxon>Mucoromycota</taxon>
        <taxon>Glomeromycotina</taxon>
        <taxon>Glomeromycetes</taxon>
        <taxon>Diversisporales</taxon>
        <taxon>Gigasporaceae</taxon>
        <taxon>Cetraspora</taxon>
    </lineage>
</organism>
<reference evidence="1" key="1">
    <citation type="submission" date="2021-06" db="EMBL/GenBank/DDBJ databases">
        <authorList>
            <person name="Kallberg Y."/>
            <person name="Tangrot J."/>
            <person name="Rosling A."/>
        </authorList>
    </citation>
    <scope>NUCLEOTIDE SEQUENCE</scope>
    <source>
        <strain evidence="1">FL966</strain>
    </source>
</reference>
<dbReference type="EMBL" id="CAJVQA010035485">
    <property type="protein sequence ID" value="CAG8807193.1"/>
    <property type="molecule type" value="Genomic_DNA"/>
</dbReference>
<dbReference type="OrthoDB" id="2370036at2759"/>
<comment type="caution">
    <text evidence="1">The sequence shown here is derived from an EMBL/GenBank/DDBJ whole genome shotgun (WGS) entry which is preliminary data.</text>
</comment>
<dbReference type="Proteomes" id="UP000789759">
    <property type="component" value="Unassembled WGS sequence"/>
</dbReference>
<accession>A0A9N9K2G2</accession>
<name>A0A9N9K2G2_9GLOM</name>
<sequence length="243" mass="27930">MKDILELQENLQLDYDNGFLENQLDRPQNSIIALIKDIDLSDIIEIWELICLSSDIRLEDLQLQSIKISITFQQTATKIAILDFNIIEKIRDTNTYIVKNQQAANKKAKYANRFGRIKKALNIALDLGCEEELIYVMSSFINQKKSAIENINNKNIQSGESQQIIVMNPLVVKHYEQPPIKQLKSSSESYNYKKLVHSVTNLQDPNLEMPPLNIDLNSYIIDNNVNELCHKGKRKYICNLCSG</sequence>
<gene>
    <name evidence="1" type="ORF">CPELLU_LOCUS18272</name>
</gene>
<evidence type="ECO:0000313" key="2">
    <source>
        <dbReference type="Proteomes" id="UP000789759"/>
    </source>
</evidence>
<evidence type="ECO:0000313" key="1">
    <source>
        <dbReference type="EMBL" id="CAG8807193.1"/>
    </source>
</evidence>